<evidence type="ECO:0000313" key="2">
    <source>
        <dbReference type="Proteomes" id="UP000255733"/>
    </source>
</evidence>
<organism evidence="1 2">
    <name type="scientific">Paenibacillus phage Heath</name>
    <dbReference type="NCBI Taxonomy" id="1636258"/>
    <lineage>
        <taxon>Viruses</taxon>
        <taxon>Duplodnaviria</taxon>
        <taxon>Heunggongvirae</taxon>
        <taxon>Uroviricota</taxon>
        <taxon>Caudoviricetes</taxon>
        <taxon>Halcyonevirus</taxon>
        <taxon>Halcyonevirus halcyone</taxon>
    </lineage>
</organism>
<gene>
    <name evidence="1" type="ORF">HEATH_24</name>
</gene>
<proteinExistence type="predicted"/>
<dbReference type="EMBL" id="MH460826">
    <property type="protein sequence ID" value="AXF40980.1"/>
    <property type="molecule type" value="Genomic_DNA"/>
</dbReference>
<protein>
    <submittedName>
        <fullName evidence="1">Uncharacterized protein</fullName>
    </submittedName>
</protein>
<dbReference type="Proteomes" id="UP000255733">
    <property type="component" value="Segment"/>
</dbReference>
<accession>A0A345AVP7</accession>
<name>A0A345AVP7_9CAUD</name>
<evidence type="ECO:0000313" key="1">
    <source>
        <dbReference type="EMBL" id="AXF40980.1"/>
    </source>
</evidence>
<sequence>MNEMSSNTIYKANQNRRMSALQIADILNTGEMLLRLEIEIRGSNLALLVTTDTATVVYGEATKEGMLKFLSKLKEHAVNKEDIDELLEEVQHMD</sequence>
<reference evidence="2" key="1">
    <citation type="submission" date="2018-06" db="EMBL/GenBank/DDBJ databases">
        <authorList>
            <person name="Diane Y.G."/>
            <person name="Leblanc L."/>
            <person name="Cassin E."/>
            <person name="Salisbury A."/>
            <person name="Peterman C."/>
            <person name="Rai P."/>
            <person name="Tran K."/>
            <person name="Fersini J.V."/>
            <person name="Rhoden H.A."/>
            <person name="Leyva G.I."/>
            <person name="Grose J.H."/>
            <person name="Strong C."/>
            <person name="Amy P.S."/>
            <person name="Philippos T.K."/>
        </authorList>
    </citation>
    <scope>NUCLEOTIDE SEQUENCE [LARGE SCALE GENOMIC DNA]</scope>
</reference>